<proteinExistence type="predicted"/>
<dbReference type="InterPro" id="IPR027417">
    <property type="entry name" value="P-loop_NTPase"/>
</dbReference>
<reference evidence="3" key="1">
    <citation type="journal article" date="2010" name="Genome Res.">
        <title>Population genomic sequencing of Coccidioides fungi reveals recent hybridization and transposon control.</title>
        <authorList>
            <person name="Neafsey D.E."/>
            <person name="Barker B.M."/>
            <person name="Sharpton T.J."/>
            <person name="Stajich J.E."/>
            <person name="Park D.J."/>
            <person name="Whiston E."/>
            <person name="Hung C.-Y."/>
            <person name="McMahan C."/>
            <person name="White J."/>
            <person name="Sykes S."/>
            <person name="Heiman D."/>
            <person name="Young S."/>
            <person name="Zeng Q."/>
            <person name="Abouelleil A."/>
            <person name="Aftuck L."/>
            <person name="Bessette D."/>
            <person name="Brown A."/>
            <person name="FitzGerald M."/>
            <person name="Lui A."/>
            <person name="Macdonald J.P."/>
            <person name="Priest M."/>
            <person name="Orbach M.J."/>
            <person name="Galgiani J.N."/>
            <person name="Kirkland T.N."/>
            <person name="Cole G.T."/>
            <person name="Birren B.W."/>
            <person name="Henn M.R."/>
            <person name="Taylor J.W."/>
            <person name="Rounsley S.D."/>
        </authorList>
    </citation>
    <scope>NUCLEOTIDE SEQUENCE [LARGE SCALE GENOMIC DNA]</scope>
    <source>
        <strain evidence="3">RMSCC 3703</strain>
    </source>
</reference>
<organism evidence="2 3">
    <name type="scientific">Coccidioides immitis RMSCC 3703</name>
    <dbReference type="NCBI Taxonomy" id="454286"/>
    <lineage>
        <taxon>Eukaryota</taxon>
        <taxon>Fungi</taxon>
        <taxon>Dikarya</taxon>
        <taxon>Ascomycota</taxon>
        <taxon>Pezizomycotina</taxon>
        <taxon>Eurotiomycetes</taxon>
        <taxon>Eurotiomycetidae</taxon>
        <taxon>Onygenales</taxon>
        <taxon>Onygenaceae</taxon>
        <taxon>Coccidioides</taxon>
    </lineage>
</organism>
<sequence length="102" mass="11450">MLGNIPDHPQLVVVGDQSSAESPVLEGLTRQPRLSRERSLRTTAGVSTKVDKSTVNCMARGYMETQYPPFPQQYTPRWILPRRMCLNGQGSSIQMGTELWKS</sequence>
<accession>A0A0J8QQ00</accession>
<gene>
    <name evidence="2" type="ORF">CISG_04291</name>
</gene>
<evidence type="ECO:0000313" key="2">
    <source>
        <dbReference type="EMBL" id="KMU74584.1"/>
    </source>
</evidence>
<dbReference type="AlphaFoldDB" id="A0A0J8QQ00"/>
<evidence type="ECO:0000313" key="3">
    <source>
        <dbReference type="Proteomes" id="UP000054559"/>
    </source>
</evidence>
<feature type="region of interest" description="Disordered" evidence="1">
    <location>
        <begin position="1"/>
        <end position="47"/>
    </location>
</feature>
<name>A0A0J8QQ00_COCIT</name>
<dbReference type="Gene3D" id="3.40.50.300">
    <property type="entry name" value="P-loop containing nucleotide triphosphate hydrolases"/>
    <property type="match status" value="1"/>
</dbReference>
<protein>
    <submittedName>
        <fullName evidence="2">Uncharacterized protein</fullName>
    </submittedName>
</protein>
<dbReference type="STRING" id="454286.A0A0J8QQ00"/>
<evidence type="ECO:0000256" key="1">
    <source>
        <dbReference type="SAM" id="MobiDB-lite"/>
    </source>
</evidence>
<dbReference type="EMBL" id="DS268136">
    <property type="protein sequence ID" value="KMU74584.1"/>
    <property type="molecule type" value="Genomic_DNA"/>
</dbReference>
<dbReference type="Proteomes" id="UP000054559">
    <property type="component" value="Unassembled WGS sequence"/>
</dbReference>